<accession>A0AA39CUS6</accession>
<sequence length="258" mass="28422">MASRAPEWTIQPTNAADHCHSHAAGMAAPVRVKSVVTTESSVRMKISEAADASGCHLETIRYYERIGLLPRPGRSGNGYRVYGPADIERLRFIARGRDLGFSLEEVRSLLQLAGDEELSCGDVDRLARSHLVDVRARMADLQRMASELERVIATDLRGGHAPVTELDRYLDAATRQNTGRTYASALRHFEVEWQGHLPATPDSVARYLAAYAQTLATSRDARRAVCSALRWLSSPGISNDSFGPRARLAFRLFGQAAM</sequence>
<dbReference type="InterPro" id="IPR047057">
    <property type="entry name" value="MerR_fam"/>
</dbReference>
<evidence type="ECO:0000256" key="2">
    <source>
        <dbReference type="ARBA" id="ARBA00023125"/>
    </source>
</evidence>
<feature type="domain" description="HTH merR-type" evidence="4">
    <location>
        <begin position="43"/>
        <end position="112"/>
    </location>
</feature>
<evidence type="ECO:0000259" key="4">
    <source>
        <dbReference type="PROSITE" id="PS50937"/>
    </source>
</evidence>
<dbReference type="SUPFAM" id="SSF47823">
    <property type="entry name" value="lambda integrase-like, N-terminal domain"/>
    <property type="match status" value="1"/>
</dbReference>
<dbReference type="AlphaFoldDB" id="A0AA39CUS6"/>
<dbReference type="InterPro" id="IPR010998">
    <property type="entry name" value="Integrase_recombinase_N"/>
</dbReference>
<dbReference type="Pfam" id="PF00376">
    <property type="entry name" value="MerR"/>
    <property type="match status" value="1"/>
</dbReference>
<dbReference type="GO" id="GO:0003677">
    <property type="term" value="F:DNA binding"/>
    <property type="evidence" value="ECO:0007669"/>
    <property type="project" value="UniProtKB-KW"/>
</dbReference>
<proteinExistence type="predicted"/>
<dbReference type="InterPro" id="IPR015358">
    <property type="entry name" value="Tscrpt_reg_MerR_DNA-bd"/>
</dbReference>
<dbReference type="SUPFAM" id="SSF46955">
    <property type="entry name" value="Putative DNA-binding domain"/>
    <property type="match status" value="1"/>
</dbReference>
<dbReference type="CDD" id="cd04785">
    <property type="entry name" value="HTH_CadR-PbrR-like"/>
    <property type="match status" value="1"/>
</dbReference>
<dbReference type="PRINTS" id="PR00040">
    <property type="entry name" value="HTHMERR"/>
</dbReference>
<gene>
    <name evidence="6" type="ORF">H2204_009691</name>
</gene>
<protein>
    <recommendedName>
        <fullName evidence="7">MerR family transcriptional regulator</fullName>
    </recommendedName>
</protein>
<evidence type="ECO:0000259" key="5">
    <source>
        <dbReference type="PROSITE" id="PS51900"/>
    </source>
</evidence>
<comment type="caution">
    <text evidence="6">The sequence shown here is derived from an EMBL/GenBank/DDBJ whole genome shotgun (WGS) entry which is preliminary data.</text>
</comment>
<dbReference type="PANTHER" id="PTHR30204:SF94">
    <property type="entry name" value="HEAVY METAL-DEPENDENT TRANSCRIPTIONAL REGULATOR HI_0293-RELATED"/>
    <property type="match status" value="1"/>
</dbReference>
<dbReference type="PANTHER" id="PTHR30204">
    <property type="entry name" value="REDOX-CYCLING DRUG-SENSING TRANSCRIPTIONAL ACTIVATOR SOXR"/>
    <property type="match status" value="1"/>
</dbReference>
<dbReference type="PROSITE" id="PS00552">
    <property type="entry name" value="HTH_MERR_1"/>
    <property type="match status" value="1"/>
</dbReference>
<dbReference type="InterPro" id="IPR009061">
    <property type="entry name" value="DNA-bd_dom_put_sf"/>
</dbReference>
<feature type="domain" description="Core-binding (CB)" evidence="5">
    <location>
        <begin position="160"/>
        <end position="233"/>
    </location>
</feature>
<dbReference type="SMART" id="SM00422">
    <property type="entry name" value="HTH_MERR"/>
    <property type="match status" value="1"/>
</dbReference>
<dbReference type="EMBL" id="JAPDRN010000077">
    <property type="protein sequence ID" value="KAJ9627464.1"/>
    <property type="molecule type" value="Genomic_DNA"/>
</dbReference>
<keyword evidence="3" id="KW-0804">Transcription</keyword>
<keyword evidence="2" id="KW-0238">DNA-binding</keyword>
<evidence type="ECO:0008006" key="7">
    <source>
        <dbReference type="Google" id="ProtNLM"/>
    </source>
</evidence>
<dbReference type="Pfam" id="PF09278">
    <property type="entry name" value="MerR-DNA-bind"/>
    <property type="match status" value="1"/>
</dbReference>
<keyword evidence="1" id="KW-0805">Transcription regulation</keyword>
<organism evidence="6">
    <name type="scientific">Knufia peltigerae</name>
    <dbReference type="NCBI Taxonomy" id="1002370"/>
    <lineage>
        <taxon>Eukaryota</taxon>
        <taxon>Fungi</taxon>
        <taxon>Dikarya</taxon>
        <taxon>Ascomycota</taxon>
        <taxon>Pezizomycotina</taxon>
        <taxon>Eurotiomycetes</taxon>
        <taxon>Chaetothyriomycetidae</taxon>
        <taxon>Chaetothyriales</taxon>
        <taxon>Trichomeriaceae</taxon>
        <taxon>Knufia</taxon>
    </lineage>
</organism>
<evidence type="ECO:0000313" key="6">
    <source>
        <dbReference type="EMBL" id="KAJ9627464.1"/>
    </source>
</evidence>
<dbReference type="PROSITE" id="PS50937">
    <property type="entry name" value="HTH_MERR_2"/>
    <property type="match status" value="1"/>
</dbReference>
<dbReference type="Gene3D" id="1.10.1660.10">
    <property type="match status" value="1"/>
</dbReference>
<dbReference type="InterPro" id="IPR000551">
    <property type="entry name" value="MerR-type_HTH_dom"/>
</dbReference>
<dbReference type="GO" id="GO:0003700">
    <property type="term" value="F:DNA-binding transcription factor activity"/>
    <property type="evidence" value="ECO:0007669"/>
    <property type="project" value="InterPro"/>
</dbReference>
<dbReference type="Gene3D" id="1.10.150.130">
    <property type="match status" value="1"/>
</dbReference>
<dbReference type="PROSITE" id="PS51900">
    <property type="entry name" value="CB"/>
    <property type="match status" value="1"/>
</dbReference>
<reference evidence="6" key="1">
    <citation type="submission" date="2022-10" db="EMBL/GenBank/DDBJ databases">
        <title>Culturing micro-colonial fungi from biological soil crusts in the Mojave desert and describing Neophaeococcomyces mojavensis, and introducing the new genera and species Taxawa tesnikishii.</title>
        <authorList>
            <person name="Kurbessoian T."/>
            <person name="Stajich J.E."/>
        </authorList>
    </citation>
    <scope>NUCLEOTIDE SEQUENCE</scope>
    <source>
        <strain evidence="6">TK_35</strain>
    </source>
</reference>
<dbReference type="InterPro" id="IPR044068">
    <property type="entry name" value="CB"/>
</dbReference>
<name>A0AA39CUS6_9EURO</name>
<evidence type="ECO:0000256" key="1">
    <source>
        <dbReference type="ARBA" id="ARBA00023015"/>
    </source>
</evidence>
<evidence type="ECO:0000256" key="3">
    <source>
        <dbReference type="ARBA" id="ARBA00023163"/>
    </source>
</evidence>